<dbReference type="InterPro" id="IPR016095">
    <property type="entry name" value="Ribosomal_uL1_3-a/b-sand"/>
</dbReference>
<comment type="similarity">
    <text evidence="1">Belongs to the universal ribosomal protein uL1 family.</text>
</comment>
<dbReference type="EMBL" id="JABJNZ010000032">
    <property type="protein sequence ID" value="MBT4870384.1"/>
    <property type="molecule type" value="Genomic_DNA"/>
</dbReference>
<dbReference type="InterPro" id="IPR002143">
    <property type="entry name" value="Ribosomal_uL1"/>
</dbReference>
<dbReference type="GO" id="GO:0015934">
    <property type="term" value="C:large ribosomal subunit"/>
    <property type="evidence" value="ECO:0007669"/>
    <property type="project" value="InterPro"/>
</dbReference>
<evidence type="ECO:0000256" key="3">
    <source>
        <dbReference type="ARBA" id="ARBA00023274"/>
    </source>
</evidence>
<dbReference type="PANTHER" id="PTHR36427:SF3">
    <property type="entry name" value="LARGE RIBOSOMAL SUBUNIT PROTEIN UL1M"/>
    <property type="match status" value="1"/>
</dbReference>
<name>A0A8T5GE32_9ARCH</name>
<keyword evidence="3" id="KW-0687">Ribonucleoprotein</keyword>
<dbReference type="Gene3D" id="3.40.50.790">
    <property type="match status" value="1"/>
</dbReference>
<sequence>MNKKDALAAIQRIKEKSKKRQFLQSVEMMVNFTGLDMKKPQNQVNVKVILPYSTGKGSGKIAVFAKTDAFANALKDKVDLIINEKEIEALAKNKAKVAELITYDSIFAEGAAMLTVAKFLGQQLAPKGKMPKPIVNVNAFDETLAQAKTQVTISNKKGKFMPVVHSVVGKEDMKDDEIVDNMLVVYESVRDVLPQKKQNIKNIYLKMTMGAPVKVGELE</sequence>
<gene>
    <name evidence="4" type="ORF">HON47_02330</name>
</gene>
<evidence type="ECO:0000256" key="2">
    <source>
        <dbReference type="ARBA" id="ARBA00022980"/>
    </source>
</evidence>
<comment type="caution">
    <text evidence="4">The sequence shown here is derived from an EMBL/GenBank/DDBJ whole genome shotgun (WGS) entry which is preliminary data.</text>
</comment>
<dbReference type="InterPro" id="IPR023674">
    <property type="entry name" value="Ribosomal_uL1-like"/>
</dbReference>
<dbReference type="GO" id="GO:0003735">
    <property type="term" value="F:structural constituent of ribosome"/>
    <property type="evidence" value="ECO:0007669"/>
    <property type="project" value="InterPro"/>
</dbReference>
<dbReference type="Pfam" id="PF00687">
    <property type="entry name" value="Ribosomal_L1"/>
    <property type="match status" value="1"/>
</dbReference>
<dbReference type="InterPro" id="IPR028364">
    <property type="entry name" value="Ribosomal_uL1/biogenesis"/>
</dbReference>
<dbReference type="PANTHER" id="PTHR36427">
    <property type="entry name" value="54S RIBOSOMAL PROTEIN L1, MITOCHONDRIAL"/>
    <property type="match status" value="1"/>
</dbReference>
<dbReference type="Gene3D" id="3.30.190.20">
    <property type="match status" value="1"/>
</dbReference>
<dbReference type="PIRSF" id="PIRSF002155">
    <property type="entry name" value="Ribosomal_L1"/>
    <property type="match status" value="1"/>
</dbReference>
<evidence type="ECO:0000256" key="1">
    <source>
        <dbReference type="ARBA" id="ARBA00010531"/>
    </source>
</evidence>
<dbReference type="CDD" id="cd00403">
    <property type="entry name" value="Ribosomal_L1"/>
    <property type="match status" value="1"/>
</dbReference>
<dbReference type="Proteomes" id="UP000722459">
    <property type="component" value="Unassembled WGS sequence"/>
</dbReference>
<dbReference type="SUPFAM" id="SSF56808">
    <property type="entry name" value="Ribosomal protein L1"/>
    <property type="match status" value="1"/>
</dbReference>
<keyword evidence="2" id="KW-0689">Ribosomal protein</keyword>
<accession>A0A8T5GE32</accession>
<proteinExistence type="inferred from homology"/>
<reference evidence="4" key="1">
    <citation type="journal article" date="2021" name="ISME J.">
        <title>Mercury methylation by metabolically versatile and cosmopolitan marine bacteria.</title>
        <authorList>
            <person name="Lin H."/>
            <person name="Ascher D.B."/>
            <person name="Myung Y."/>
            <person name="Lamborg C.H."/>
            <person name="Hallam S.J."/>
            <person name="Gionfriddo C.M."/>
            <person name="Holt K.E."/>
            <person name="Moreau J.W."/>
        </authorList>
    </citation>
    <scope>NUCLEOTIDE SEQUENCE</scope>
    <source>
        <strain evidence="4">SI075_bin30</strain>
    </source>
</reference>
<organism evidence="4 5">
    <name type="scientific">Candidatus Iainarchaeum sp</name>
    <dbReference type="NCBI Taxonomy" id="3101447"/>
    <lineage>
        <taxon>Archaea</taxon>
        <taxon>Candidatus Iainarchaeota</taxon>
        <taxon>Candidatus Iainarchaeia</taxon>
        <taxon>Candidatus Iainarchaeales</taxon>
        <taxon>Candidatus Iainarchaeaceae</taxon>
        <taxon>Candidatus Iainarchaeum</taxon>
    </lineage>
</organism>
<evidence type="ECO:0000313" key="4">
    <source>
        <dbReference type="EMBL" id="MBT4870384.1"/>
    </source>
</evidence>
<dbReference type="AlphaFoldDB" id="A0A8T5GE32"/>
<dbReference type="GO" id="GO:0006412">
    <property type="term" value="P:translation"/>
    <property type="evidence" value="ECO:0007669"/>
    <property type="project" value="InterPro"/>
</dbReference>
<evidence type="ECO:0000313" key="5">
    <source>
        <dbReference type="Proteomes" id="UP000722459"/>
    </source>
</evidence>
<protein>
    <recommendedName>
        <fullName evidence="6">50S ribosomal protein L1</fullName>
    </recommendedName>
</protein>
<dbReference type="GO" id="GO:0003723">
    <property type="term" value="F:RNA binding"/>
    <property type="evidence" value="ECO:0007669"/>
    <property type="project" value="InterPro"/>
</dbReference>
<evidence type="ECO:0008006" key="6">
    <source>
        <dbReference type="Google" id="ProtNLM"/>
    </source>
</evidence>